<dbReference type="PANTHER" id="PTHR11138">
    <property type="entry name" value="METHIONYL-TRNA FORMYLTRANSFERASE"/>
    <property type="match status" value="1"/>
</dbReference>
<dbReference type="SUPFAM" id="SSF50486">
    <property type="entry name" value="FMT C-terminal domain-like"/>
    <property type="match status" value="1"/>
</dbReference>
<dbReference type="InterPro" id="IPR011034">
    <property type="entry name" value="Formyl_transferase-like_C_sf"/>
</dbReference>
<accession>A0A0G4IRX6</accession>
<dbReference type="OrthoDB" id="10268103at2759"/>
<evidence type="ECO:0000313" key="8">
    <source>
        <dbReference type="Proteomes" id="UP000039324"/>
    </source>
</evidence>
<dbReference type="InterPro" id="IPR041711">
    <property type="entry name" value="Met-tRNA-FMT_N"/>
</dbReference>
<evidence type="ECO:0000256" key="3">
    <source>
        <dbReference type="ARBA" id="ARBA00022679"/>
    </source>
</evidence>
<dbReference type="EMBL" id="CDSF01000081">
    <property type="protein sequence ID" value="CEO97914.1"/>
    <property type="molecule type" value="Genomic_DNA"/>
</dbReference>
<name>A0A0G4IRX6_PLABS</name>
<reference evidence="7 8" key="1">
    <citation type="submission" date="2015-02" db="EMBL/GenBank/DDBJ databases">
        <authorList>
            <person name="Chooi Y.-H."/>
        </authorList>
    </citation>
    <scope>NUCLEOTIDE SEQUENCE [LARGE SCALE GENOMIC DNA]</scope>
    <source>
        <strain evidence="7">E3</strain>
    </source>
</reference>
<dbReference type="InterPro" id="IPR036477">
    <property type="entry name" value="Formyl_transf_N_sf"/>
</dbReference>
<organism evidence="7 8">
    <name type="scientific">Plasmodiophora brassicae</name>
    <name type="common">Clubroot disease agent</name>
    <dbReference type="NCBI Taxonomy" id="37360"/>
    <lineage>
        <taxon>Eukaryota</taxon>
        <taxon>Sar</taxon>
        <taxon>Rhizaria</taxon>
        <taxon>Endomyxa</taxon>
        <taxon>Phytomyxea</taxon>
        <taxon>Plasmodiophorida</taxon>
        <taxon>Plasmodiophoridae</taxon>
        <taxon>Plasmodiophora</taxon>
    </lineage>
</organism>
<dbReference type="SUPFAM" id="SSF53328">
    <property type="entry name" value="Formyltransferase"/>
    <property type="match status" value="1"/>
</dbReference>
<gene>
    <name evidence="7" type="ORF">PBRA_006028</name>
</gene>
<keyword evidence="3" id="KW-0808">Transferase</keyword>
<evidence type="ECO:0000256" key="2">
    <source>
        <dbReference type="ARBA" id="ARBA00012261"/>
    </source>
</evidence>
<comment type="similarity">
    <text evidence="1">Belongs to the Fmt family.</text>
</comment>
<keyword evidence="4" id="KW-0648">Protein biosynthesis</keyword>
<dbReference type="InterPro" id="IPR002376">
    <property type="entry name" value="Formyl_transf_N"/>
</dbReference>
<protein>
    <recommendedName>
        <fullName evidence="2">methionyl-tRNA formyltransferase</fullName>
        <ecNumber evidence="2">2.1.2.9</ecNumber>
    </recommendedName>
</protein>
<dbReference type="Proteomes" id="UP000039324">
    <property type="component" value="Unassembled WGS sequence"/>
</dbReference>
<proteinExistence type="inferred from homology"/>
<dbReference type="AlphaFoldDB" id="A0A0G4IRX6"/>
<keyword evidence="8" id="KW-1185">Reference proteome</keyword>
<dbReference type="GO" id="GO:0005739">
    <property type="term" value="C:mitochondrion"/>
    <property type="evidence" value="ECO:0007669"/>
    <property type="project" value="TreeGrafter"/>
</dbReference>
<sequence length="323" mass="35805">MTQRLIRSRNPSVLFFGSDEFACVSLRAIMGVCSVQGVVAPNTTRLPAPTFAVASGLRLYTGAPHCWDTLPKNVDVGVVVSFGHKIPDRVIGSFRYGMVNVHPSLLPMYRGSSPIQTALLDGVSETGVCVIEVASRMDSGRILSSRRVPVDGNDTYRSLRDRLAVVGSELLVNVVADVERAQRGAIQQGSAEGLRRATKLHSDHAAVDFETMSSDDIYRHWRAFYGFIHVHAAWRERKRLLLIEVDPPSRATDEWALPPGEFVYDMSRDRIIIGCRDGTHLAVAQLQVSTRKIVSAVAFAHGYHIPRRRLLSTDLLRDCTNRT</sequence>
<evidence type="ECO:0000256" key="4">
    <source>
        <dbReference type="ARBA" id="ARBA00022917"/>
    </source>
</evidence>
<dbReference type="CDD" id="cd08646">
    <property type="entry name" value="FMT_core_Met-tRNA-FMT_N"/>
    <property type="match status" value="1"/>
</dbReference>
<dbReference type="Pfam" id="PF02911">
    <property type="entry name" value="Formyl_trans_C"/>
    <property type="match status" value="1"/>
</dbReference>
<evidence type="ECO:0000256" key="1">
    <source>
        <dbReference type="ARBA" id="ARBA00010699"/>
    </source>
</evidence>
<evidence type="ECO:0000259" key="5">
    <source>
        <dbReference type="Pfam" id="PF00551"/>
    </source>
</evidence>
<dbReference type="STRING" id="37360.A0A0G4IRX6"/>
<evidence type="ECO:0000259" key="6">
    <source>
        <dbReference type="Pfam" id="PF02911"/>
    </source>
</evidence>
<feature type="domain" description="Formyl transferase N-terminal" evidence="5">
    <location>
        <begin position="72"/>
        <end position="175"/>
    </location>
</feature>
<dbReference type="PANTHER" id="PTHR11138:SF5">
    <property type="entry name" value="METHIONYL-TRNA FORMYLTRANSFERASE, MITOCHONDRIAL"/>
    <property type="match status" value="1"/>
</dbReference>
<dbReference type="Gene3D" id="3.40.50.12230">
    <property type="match status" value="1"/>
</dbReference>
<feature type="domain" description="Formyl transferase C-terminal" evidence="6">
    <location>
        <begin position="200"/>
        <end position="303"/>
    </location>
</feature>
<dbReference type="Pfam" id="PF00551">
    <property type="entry name" value="Formyl_trans_N"/>
    <property type="match status" value="1"/>
</dbReference>
<evidence type="ECO:0000313" key="7">
    <source>
        <dbReference type="EMBL" id="CEO97914.1"/>
    </source>
</evidence>
<dbReference type="EC" id="2.1.2.9" evidence="2"/>
<dbReference type="GO" id="GO:0004479">
    <property type="term" value="F:methionyl-tRNA formyltransferase activity"/>
    <property type="evidence" value="ECO:0007669"/>
    <property type="project" value="UniProtKB-EC"/>
</dbReference>
<dbReference type="InterPro" id="IPR005793">
    <property type="entry name" value="Formyl_trans_C"/>
</dbReference>